<sequence>MDKILKPADIKAAELEAKAERHFIKRELHDTLICLQQAISIRKESGDWNGAGDCAQSEGYVRFVVADHAGAIRSYEEALEFRKRTNDLRGQGVTCGRLAEVFQHIGEHAKAVELLESALQYFERINAPIDISTIFNNMAVSYREMGVADKARQCYERSLEIRRQVGDFDGIATTLLNVAVLYIGLSHYDCAHLFLEEARDLRREMGDNEGLGRITLHQGRLHEEQGDILSAIECYEDALNLARSGKCIQSRIDEAIALLNLADALSNQGKVDSSLANLDVAAKLFLEAGVIQGIAMTYYGRGRTLAAAGRSTEALACFGVAKSHFKKIDDRPRLISTGIAIGKILSSCRQHREARDEFVSALELQQQLSLPQNEAITQQLIRRECAALGDETGGWSAASVAVDRLGHVITDPGFDGVAIDNIANFKAADCSMPDAEQPAGPYSLH</sequence>
<dbReference type="SUPFAM" id="SSF48452">
    <property type="entry name" value="TPR-like"/>
    <property type="match status" value="3"/>
</dbReference>
<name>A0A6P2T4F4_BURL3</name>
<protein>
    <submittedName>
        <fullName evidence="1">Photosystem I assembly protein Ycf3</fullName>
    </submittedName>
</protein>
<dbReference type="EMBL" id="CABVPW010000071">
    <property type="protein sequence ID" value="VWC50900.1"/>
    <property type="molecule type" value="Genomic_DNA"/>
</dbReference>
<evidence type="ECO:0000313" key="1">
    <source>
        <dbReference type="EMBL" id="VWC50900.1"/>
    </source>
</evidence>
<dbReference type="PANTHER" id="PTHR10098:SF108">
    <property type="entry name" value="TETRATRICOPEPTIDE REPEAT PROTEIN 28"/>
    <property type="match status" value="1"/>
</dbReference>
<dbReference type="AlphaFoldDB" id="A0A6P2T4F4"/>
<dbReference type="InterPro" id="IPR019734">
    <property type="entry name" value="TPR_rpt"/>
</dbReference>
<dbReference type="Gene3D" id="1.25.40.10">
    <property type="entry name" value="Tetratricopeptide repeat domain"/>
    <property type="match status" value="2"/>
</dbReference>
<dbReference type="InterPro" id="IPR011990">
    <property type="entry name" value="TPR-like_helical_dom_sf"/>
</dbReference>
<proteinExistence type="predicted"/>
<reference evidence="1 2" key="1">
    <citation type="submission" date="2019-09" db="EMBL/GenBank/DDBJ databases">
        <authorList>
            <person name="Depoorter E."/>
        </authorList>
    </citation>
    <scope>NUCLEOTIDE SEQUENCE [LARGE SCALE GENOMIC DNA]</scope>
    <source>
        <strain evidence="1">LMG 23254</strain>
    </source>
</reference>
<dbReference type="RefSeq" id="WP_175035728.1">
    <property type="nucleotide sequence ID" value="NZ_CABVPW010000071.1"/>
</dbReference>
<dbReference type="Pfam" id="PF13424">
    <property type="entry name" value="TPR_12"/>
    <property type="match status" value="1"/>
</dbReference>
<dbReference type="SMART" id="SM00028">
    <property type="entry name" value="TPR"/>
    <property type="match status" value="7"/>
</dbReference>
<evidence type="ECO:0000313" key="2">
    <source>
        <dbReference type="Proteomes" id="UP000494218"/>
    </source>
</evidence>
<gene>
    <name evidence="1" type="primary">ycf3_1</name>
    <name evidence="1" type="ORF">BLA23254_07818</name>
</gene>
<organism evidence="1 2">
    <name type="scientific">Burkholderia lata (strain ATCC 17760 / DSM 23089 / LMG 22485 / NCIMB 9086 / R18194 / 383)</name>
    <dbReference type="NCBI Taxonomy" id="482957"/>
    <lineage>
        <taxon>Bacteria</taxon>
        <taxon>Pseudomonadati</taxon>
        <taxon>Pseudomonadota</taxon>
        <taxon>Betaproteobacteria</taxon>
        <taxon>Burkholderiales</taxon>
        <taxon>Burkholderiaceae</taxon>
        <taxon>Burkholderia</taxon>
        <taxon>Burkholderia cepacia complex</taxon>
    </lineage>
</organism>
<dbReference type="Pfam" id="PF13181">
    <property type="entry name" value="TPR_8"/>
    <property type="match status" value="1"/>
</dbReference>
<dbReference type="PANTHER" id="PTHR10098">
    <property type="entry name" value="RAPSYN-RELATED"/>
    <property type="match status" value="1"/>
</dbReference>
<accession>A0A6P2T4F4</accession>
<dbReference type="Proteomes" id="UP000494218">
    <property type="component" value="Unassembled WGS sequence"/>
</dbReference>